<dbReference type="PROSITE" id="PS50110">
    <property type="entry name" value="RESPONSE_REGULATORY"/>
    <property type="match status" value="1"/>
</dbReference>
<dbReference type="SUPFAM" id="SSF52172">
    <property type="entry name" value="CheY-like"/>
    <property type="match status" value="1"/>
</dbReference>
<dbReference type="Proteomes" id="UP000587396">
    <property type="component" value="Unassembled WGS sequence"/>
</dbReference>
<name>A0A842JB08_9ACTN</name>
<feature type="modified residue" description="4-aspartylphosphate" evidence="2">
    <location>
        <position position="53"/>
    </location>
</feature>
<dbReference type="SMART" id="SM00448">
    <property type="entry name" value="REC"/>
    <property type="match status" value="1"/>
</dbReference>
<proteinExistence type="predicted"/>
<sequence>MRILAVDDERPALHALEKAVREAAPSAEVVCCLDPDEALEAARAEPFDAAFLDVETGSIGGIELARRLKDVDARTGIVFATAYSQYAVEAFSLHASGYVLKPVSSEDVACELENLRAAPQPPACSRVAVKTFGNFEVLCDGRPVTFSRSKAKELMAYLVHKRGSSCAVRELASVLFEDRPYTLSVQRQMQTIIAAMMKALRAVGAEHVVVKNYNSLSVDVDAIDCDYYRFLAGDASAVNAYTGEYLANYSWAEFVVGYLDRKAR</sequence>
<evidence type="ECO:0000313" key="4">
    <source>
        <dbReference type="EMBL" id="MBC2889043.1"/>
    </source>
</evidence>
<dbReference type="Gene3D" id="1.10.10.10">
    <property type="entry name" value="Winged helix-like DNA-binding domain superfamily/Winged helix DNA-binding domain"/>
    <property type="match status" value="1"/>
</dbReference>
<dbReference type="GO" id="GO:0032993">
    <property type="term" value="C:protein-DNA complex"/>
    <property type="evidence" value="ECO:0007669"/>
    <property type="project" value="TreeGrafter"/>
</dbReference>
<feature type="domain" description="Response regulatory" evidence="3">
    <location>
        <begin position="2"/>
        <end position="116"/>
    </location>
</feature>
<dbReference type="InterPro" id="IPR036388">
    <property type="entry name" value="WH-like_DNA-bd_sf"/>
</dbReference>
<dbReference type="EMBL" id="JACMSE010000003">
    <property type="protein sequence ID" value="MBC2889043.1"/>
    <property type="molecule type" value="Genomic_DNA"/>
</dbReference>
<dbReference type="PANTHER" id="PTHR48111">
    <property type="entry name" value="REGULATOR OF RPOS"/>
    <property type="match status" value="1"/>
</dbReference>
<dbReference type="Pfam" id="PF00072">
    <property type="entry name" value="Response_reg"/>
    <property type="match status" value="1"/>
</dbReference>
<protein>
    <submittedName>
        <fullName evidence="4">Response regulator</fullName>
    </submittedName>
</protein>
<dbReference type="GO" id="GO:0006355">
    <property type="term" value="P:regulation of DNA-templated transcription"/>
    <property type="evidence" value="ECO:0007669"/>
    <property type="project" value="TreeGrafter"/>
</dbReference>
<keyword evidence="5" id="KW-1185">Reference proteome</keyword>
<dbReference type="GO" id="GO:0000976">
    <property type="term" value="F:transcription cis-regulatory region binding"/>
    <property type="evidence" value="ECO:0007669"/>
    <property type="project" value="TreeGrafter"/>
</dbReference>
<gene>
    <name evidence="4" type="ORF">H7313_06730</name>
</gene>
<keyword evidence="1" id="KW-0238">DNA-binding</keyword>
<dbReference type="InterPro" id="IPR001789">
    <property type="entry name" value="Sig_transdc_resp-reg_receiver"/>
</dbReference>
<dbReference type="GO" id="GO:0000156">
    <property type="term" value="F:phosphorelay response regulator activity"/>
    <property type="evidence" value="ECO:0007669"/>
    <property type="project" value="TreeGrafter"/>
</dbReference>
<organism evidence="4 5">
    <name type="scientific">Gordonibacter massiliensis</name>
    <name type="common">ex Traore et al. 2017</name>
    <dbReference type="NCBI Taxonomy" id="1841863"/>
    <lineage>
        <taxon>Bacteria</taxon>
        <taxon>Bacillati</taxon>
        <taxon>Actinomycetota</taxon>
        <taxon>Coriobacteriia</taxon>
        <taxon>Eggerthellales</taxon>
        <taxon>Eggerthellaceae</taxon>
        <taxon>Gordonibacter</taxon>
    </lineage>
</organism>
<accession>A0A842JB08</accession>
<comment type="caution">
    <text evidence="4">The sequence shown here is derived from an EMBL/GenBank/DDBJ whole genome shotgun (WGS) entry which is preliminary data.</text>
</comment>
<dbReference type="RefSeq" id="WP_185904929.1">
    <property type="nucleotide sequence ID" value="NZ_JACMSE010000003.1"/>
</dbReference>
<evidence type="ECO:0000256" key="2">
    <source>
        <dbReference type="PROSITE-ProRule" id="PRU00169"/>
    </source>
</evidence>
<dbReference type="InterPro" id="IPR011006">
    <property type="entry name" value="CheY-like_superfamily"/>
</dbReference>
<dbReference type="AlphaFoldDB" id="A0A842JB08"/>
<evidence type="ECO:0000256" key="1">
    <source>
        <dbReference type="ARBA" id="ARBA00023125"/>
    </source>
</evidence>
<dbReference type="GO" id="GO:0005829">
    <property type="term" value="C:cytosol"/>
    <property type="evidence" value="ECO:0007669"/>
    <property type="project" value="TreeGrafter"/>
</dbReference>
<dbReference type="InterPro" id="IPR039420">
    <property type="entry name" value="WalR-like"/>
</dbReference>
<evidence type="ECO:0000313" key="5">
    <source>
        <dbReference type="Proteomes" id="UP000587396"/>
    </source>
</evidence>
<dbReference type="PANTHER" id="PTHR48111:SF69">
    <property type="entry name" value="RESPONSE REGULATOR RECEIVER"/>
    <property type="match status" value="1"/>
</dbReference>
<keyword evidence="2" id="KW-0597">Phosphoprotein</keyword>
<reference evidence="4 5" key="1">
    <citation type="submission" date="2020-08" db="EMBL/GenBank/DDBJ databases">
        <authorList>
            <person name="Liu C."/>
            <person name="Sun Q."/>
        </authorList>
    </citation>
    <scope>NUCLEOTIDE SEQUENCE [LARGE SCALE GENOMIC DNA]</scope>
    <source>
        <strain evidence="4 5">N22</strain>
    </source>
</reference>
<dbReference type="Gene3D" id="3.40.50.2300">
    <property type="match status" value="1"/>
</dbReference>
<evidence type="ECO:0000259" key="3">
    <source>
        <dbReference type="PROSITE" id="PS50110"/>
    </source>
</evidence>